<keyword evidence="1" id="KW-0732">Signal</keyword>
<dbReference type="AlphaFoldDB" id="K6YSF1"/>
<accession>K6YSF1</accession>
<dbReference type="RefSeq" id="WP_007623693.1">
    <property type="nucleotide sequence ID" value="NZ_BAEO01000060.1"/>
</dbReference>
<evidence type="ECO:0008006" key="4">
    <source>
        <dbReference type="Google" id="ProtNLM"/>
    </source>
</evidence>
<keyword evidence="3" id="KW-1185">Reference proteome</keyword>
<reference evidence="2 3" key="1">
    <citation type="journal article" date="2017" name="Antonie Van Leeuwenhoek">
        <title>Rhizobium rhizosphaerae sp. nov., a novel species isolated from rice rhizosphere.</title>
        <authorList>
            <person name="Zhao J.J."/>
            <person name="Zhang J."/>
            <person name="Zhang R.J."/>
            <person name="Zhang C.W."/>
            <person name="Yin H.Q."/>
            <person name="Zhang X.X."/>
        </authorList>
    </citation>
    <scope>NUCLEOTIDE SEQUENCE [LARGE SCALE GENOMIC DNA]</scope>
    <source>
        <strain evidence="2 3">BSs20135</strain>
    </source>
</reference>
<feature type="signal peptide" evidence="1">
    <location>
        <begin position="1"/>
        <end position="19"/>
    </location>
</feature>
<evidence type="ECO:0000313" key="2">
    <source>
        <dbReference type="EMBL" id="GAC21102.1"/>
    </source>
</evidence>
<dbReference type="Proteomes" id="UP000006327">
    <property type="component" value="Unassembled WGS sequence"/>
</dbReference>
<dbReference type="EMBL" id="BAEO01000060">
    <property type="protein sequence ID" value="GAC21102.1"/>
    <property type="molecule type" value="Genomic_DNA"/>
</dbReference>
<evidence type="ECO:0000256" key="1">
    <source>
        <dbReference type="SAM" id="SignalP"/>
    </source>
</evidence>
<sequence length="175" mass="19491">MKTLFALSLIFFCAQGVNAQSVTDQLIVALVDKHLPQVLHQEKATPWQMGTYDLIVHKTAGAKFSSTHKYLSLTVPIKVIMTGQVNKEFLGQKILLNCSSEFVTEARLDIEPVINPPESKADVEVSVPVPEANLNCDGLILPIKPLLEQLVATKKQQWQQQLEKDIVIMFKQVGI</sequence>
<evidence type="ECO:0000313" key="3">
    <source>
        <dbReference type="Proteomes" id="UP000006327"/>
    </source>
</evidence>
<comment type="caution">
    <text evidence="2">The sequence shown here is derived from an EMBL/GenBank/DDBJ whole genome shotgun (WGS) entry which is preliminary data.</text>
</comment>
<gene>
    <name evidence="2" type="ORF">GARC_4160</name>
</gene>
<dbReference type="STRING" id="493475.GARC_4160"/>
<organism evidence="2 3">
    <name type="scientific">Paraglaciecola arctica BSs20135</name>
    <dbReference type="NCBI Taxonomy" id="493475"/>
    <lineage>
        <taxon>Bacteria</taxon>
        <taxon>Pseudomonadati</taxon>
        <taxon>Pseudomonadota</taxon>
        <taxon>Gammaproteobacteria</taxon>
        <taxon>Alteromonadales</taxon>
        <taxon>Alteromonadaceae</taxon>
        <taxon>Paraglaciecola</taxon>
    </lineage>
</organism>
<feature type="chain" id="PRO_5003897531" description="DUF1997 domain-containing protein" evidence="1">
    <location>
        <begin position="20"/>
        <end position="175"/>
    </location>
</feature>
<proteinExistence type="predicted"/>
<name>K6YSF1_9ALTE</name>
<protein>
    <recommendedName>
        <fullName evidence="4">DUF1997 domain-containing protein</fullName>
    </recommendedName>
</protein>